<dbReference type="GO" id="GO:0004565">
    <property type="term" value="F:beta-galactosidase activity"/>
    <property type="evidence" value="ECO:0007669"/>
    <property type="project" value="UniProtKB-EC"/>
</dbReference>
<evidence type="ECO:0000313" key="5">
    <source>
        <dbReference type="Proteomes" id="UP001287282"/>
    </source>
</evidence>
<comment type="caution">
    <text evidence="4">The sequence shown here is derived from an EMBL/GenBank/DDBJ whole genome shotgun (WGS) entry which is preliminary data.</text>
</comment>
<organism evidence="4 5">
    <name type="scientific">Alkalihalophilus lindianensis</name>
    <dbReference type="NCBI Taxonomy" id="1630542"/>
    <lineage>
        <taxon>Bacteria</taxon>
        <taxon>Bacillati</taxon>
        <taxon>Bacillota</taxon>
        <taxon>Bacilli</taxon>
        <taxon>Bacillales</taxon>
        <taxon>Bacillaceae</taxon>
        <taxon>Alkalihalophilus</taxon>
    </lineage>
</organism>
<dbReference type="Proteomes" id="UP001287282">
    <property type="component" value="Unassembled WGS sequence"/>
</dbReference>
<dbReference type="RefSeq" id="WP_317124359.1">
    <property type="nucleotide sequence ID" value="NZ_JAWJBA010000751.1"/>
</dbReference>
<protein>
    <submittedName>
        <fullName evidence="4">Beta-galactosidase</fullName>
        <ecNumber evidence="4">3.2.1.23</ecNumber>
    </submittedName>
</protein>
<keyword evidence="1 4" id="KW-0378">Hydrolase</keyword>
<keyword evidence="5" id="KW-1185">Reference proteome</keyword>
<dbReference type="EMBL" id="JAWJBA010000751">
    <property type="protein sequence ID" value="MDV2687449.1"/>
    <property type="molecule type" value="Genomic_DNA"/>
</dbReference>
<evidence type="ECO:0000259" key="3">
    <source>
        <dbReference type="Pfam" id="PF02449"/>
    </source>
</evidence>
<dbReference type="EC" id="3.2.1.23" evidence="4"/>
<feature type="non-terminal residue" evidence="4">
    <location>
        <position position="1"/>
    </location>
</feature>
<dbReference type="InterPro" id="IPR017853">
    <property type="entry name" value="GH"/>
</dbReference>
<sequence length="82" mass="9534">DIIRRFSGVPIAHNYMGRVTDFDHFDVGADLDIASWDSYPLGFLSDRLEATPEHKRRFVRQGDPDLQAFHNDLYRAVGRGRW</sequence>
<dbReference type="Pfam" id="PF02449">
    <property type="entry name" value="Glyco_hydro_42"/>
    <property type="match status" value="1"/>
</dbReference>
<gene>
    <name evidence="4" type="ORF">RYX56_24185</name>
</gene>
<feature type="non-terminal residue" evidence="4">
    <location>
        <position position="82"/>
    </location>
</feature>
<dbReference type="InterPro" id="IPR013529">
    <property type="entry name" value="Glyco_hydro_42_N"/>
</dbReference>
<evidence type="ECO:0000256" key="1">
    <source>
        <dbReference type="ARBA" id="ARBA00022801"/>
    </source>
</evidence>
<evidence type="ECO:0000256" key="2">
    <source>
        <dbReference type="ARBA" id="ARBA00023295"/>
    </source>
</evidence>
<name>A0ABU3XJ51_9BACI</name>
<proteinExistence type="predicted"/>
<accession>A0ABU3XJ51</accession>
<dbReference type="Gene3D" id="3.20.20.80">
    <property type="entry name" value="Glycosidases"/>
    <property type="match status" value="1"/>
</dbReference>
<keyword evidence="2 4" id="KW-0326">Glycosidase</keyword>
<dbReference type="SUPFAM" id="SSF51445">
    <property type="entry name" value="(Trans)glycosidases"/>
    <property type="match status" value="1"/>
</dbReference>
<feature type="domain" description="Glycoside hydrolase family 42 N-terminal" evidence="3">
    <location>
        <begin position="1"/>
        <end position="81"/>
    </location>
</feature>
<reference evidence="4 5" key="1">
    <citation type="submission" date="2023-10" db="EMBL/GenBank/DDBJ databases">
        <title>Screening of Alkalihalobacillus lindianensis BZ-TG-R113 and Its Alleviation of Salt Stress on Rapeseed Growth.</title>
        <authorList>
            <person name="Zhao B."/>
            <person name="Guo T."/>
        </authorList>
    </citation>
    <scope>NUCLEOTIDE SEQUENCE [LARGE SCALE GENOMIC DNA]</scope>
    <source>
        <strain evidence="4 5">BZ-TG-R113</strain>
    </source>
</reference>
<evidence type="ECO:0000313" key="4">
    <source>
        <dbReference type="EMBL" id="MDV2687449.1"/>
    </source>
</evidence>